<feature type="signal peptide" evidence="1">
    <location>
        <begin position="1"/>
        <end position="29"/>
    </location>
</feature>
<accession>A0A0G0UKV8</accession>
<sequence length="241" mass="25426">MKKMNIKKILVGTAAGAVMLGSMAIPVLAAKPANDVLVKNWFVYNRSSDFAKLWDDNKATVLDNGGVGFTFNNVGATTWYTAYLKAHYNGDLTGKTITANVSVTEDNATFVTRGDGSTSTVGIVIKSAEGNWGVNDYWWPTNRQLLSALGTDVDIIASTSDSNRANWINICGLPATDATIHSGPDCVGGTYPAESPYDGFTNALKNVKEVGLSFGGSGYARGVALTGGTASFQLNSFTVAE</sequence>
<dbReference type="Proteomes" id="UP000034531">
    <property type="component" value="Unassembled WGS sequence"/>
</dbReference>
<name>A0A0G0UKV8_9BACT</name>
<reference evidence="2 3" key="1">
    <citation type="journal article" date="2015" name="Nature">
        <title>rRNA introns, odd ribosomes, and small enigmatic genomes across a large radiation of phyla.</title>
        <authorList>
            <person name="Brown C.T."/>
            <person name="Hug L.A."/>
            <person name="Thomas B.C."/>
            <person name="Sharon I."/>
            <person name="Castelle C.J."/>
            <person name="Singh A."/>
            <person name="Wilkins M.J."/>
            <person name="Williams K.H."/>
            <person name="Banfield J.F."/>
        </authorList>
    </citation>
    <scope>NUCLEOTIDE SEQUENCE [LARGE SCALE GENOMIC DNA]</scope>
</reference>
<evidence type="ECO:0000256" key="1">
    <source>
        <dbReference type="SAM" id="SignalP"/>
    </source>
</evidence>
<feature type="chain" id="PRO_5002534744" evidence="1">
    <location>
        <begin position="30"/>
        <end position="241"/>
    </location>
</feature>
<proteinExistence type="predicted"/>
<evidence type="ECO:0000313" key="2">
    <source>
        <dbReference type="EMBL" id="KKR50867.1"/>
    </source>
</evidence>
<evidence type="ECO:0000313" key="3">
    <source>
        <dbReference type="Proteomes" id="UP000034531"/>
    </source>
</evidence>
<organism evidence="2 3">
    <name type="scientific">Candidatus Curtissbacteria bacterium GW2011_GWA1_40_16</name>
    <dbReference type="NCBI Taxonomy" id="1618405"/>
    <lineage>
        <taxon>Bacteria</taxon>
        <taxon>Candidatus Curtissiibacteriota</taxon>
    </lineage>
</organism>
<dbReference type="EMBL" id="LBYI01000005">
    <property type="protein sequence ID" value="KKR50867.1"/>
    <property type="molecule type" value="Genomic_DNA"/>
</dbReference>
<dbReference type="AlphaFoldDB" id="A0A0G0UKV8"/>
<protein>
    <submittedName>
        <fullName evidence="2">Uncharacterized protein</fullName>
    </submittedName>
</protein>
<gene>
    <name evidence="2" type="ORF">UT84_C0005G0013</name>
</gene>
<keyword evidence="1" id="KW-0732">Signal</keyword>
<comment type="caution">
    <text evidence="2">The sequence shown here is derived from an EMBL/GenBank/DDBJ whole genome shotgun (WGS) entry which is preliminary data.</text>
</comment>